<keyword evidence="2" id="KW-0812">Transmembrane</keyword>
<organism evidence="3 4">
    <name type="scientific">Microbacterium foliorum</name>
    <dbReference type="NCBI Taxonomy" id="104336"/>
    <lineage>
        <taxon>Bacteria</taxon>
        <taxon>Bacillati</taxon>
        <taxon>Actinomycetota</taxon>
        <taxon>Actinomycetes</taxon>
        <taxon>Micrococcales</taxon>
        <taxon>Microbacteriaceae</taxon>
        <taxon>Microbacterium</taxon>
    </lineage>
</organism>
<feature type="transmembrane region" description="Helical" evidence="2">
    <location>
        <begin position="32"/>
        <end position="53"/>
    </location>
</feature>
<keyword evidence="2" id="KW-0472">Membrane</keyword>
<comment type="caution">
    <text evidence="3">The sequence shown here is derived from an EMBL/GenBank/DDBJ whole genome shotgun (WGS) entry which is preliminary data.</text>
</comment>
<accession>A0ABU1HKV5</accession>
<dbReference type="EMBL" id="JAVIZQ010000001">
    <property type="protein sequence ID" value="MDR6140472.1"/>
    <property type="molecule type" value="Genomic_DNA"/>
</dbReference>
<feature type="transmembrane region" description="Helical" evidence="2">
    <location>
        <begin position="73"/>
        <end position="94"/>
    </location>
</feature>
<keyword evidence="4" id="KW-1185">Reference proteome</keyword>
<keyword evidence="2" id="KW-1133">Transmembrane helix</keyword>
<evidence type="ECO:0000256" key="2">
    <source>
        <dbReference type="SAM" id="Phobius"/>
    </source>
</evidence>
<evidence type="ECO:0000313" key="3">
    <source>
        <dbReference type="EMBL" id="MDR6140472.1"/>
    </source>
</evidence>
<reference evidence="3 4" key="1">
    <citation type="submission" date="2023-08" db="EMBL/GenBank/DDBJ databases">
        <title>Functional and genomic diversity of the sorghum phyllosphere microbiome.</title>
        <authorList>
            <person name="Shade A."/>
        </authorList>
    </citation>
    <scope>NUCLEOTIDE SEQUENCE [LARGE SCALE GENOMIC DNA]</scope>
    <source>
        <strain evidence="3 4">SORGH_AS_0445</strain>
    </source>
</reference>
<protein>
    <submittedName>
        <fullName evidence="3">Type VI protein secretion system component VasK</fullName>
    </submittedName>
</protein>
<gene>
    <name evidence="3" type="ORF">QE375_000026</name>
</gene>
<proteinExistence type="predicted"/>
<name>A0ABU1HKV5_9MICO</name>
<dbReference type="Proteomes" id="UP001249291">
    <property type="component" value="Unassembled WGS sequence"/>
</dbReference>
<feature type="region of interest" description="Disordered" evidence="1">
    <location>
        <begin position="1"/>
        <end position="25"/>
    </location>
</feature>
<evidence type="ECO:0000256" key="1">
    <source>
        <dbReference type="SAM" id="MobiDB-lite"/>
    </source>
</evidence>
<evidence type="ECO:0000313" key="4">
    <source>
        <dbReference type="Proteomes" id="UP001249291"/>
    </source>
</evidence>
<sequence>MSTQTTTEAGTAGATAASAPHAEAVTPPRTRWAAIVWGVLFAAVAATSLWLIADDDRRSGVADWALTLTPVTISTLMILTIGVLLLVTGATALLRTVQRRTVQRRTSASIPPHSVDDLPIE</sequence>
<dbReference type="RefSeq" id="WP_309686094.1">
    <property type="nucleotide sequence ID" value="NZ_JAVIZQ010000001.1"/>
</dbReference>